<proteinExistence type="predicted"/>
<dbReference type="Gene3D" id="3.80.10.10">
    <property type="entry name" value="Ribonuclease Inhibitor"/>
    <property type="match status" value="1"/>
</dbReference>
<dbReference type="InterPro" id="IPR032675">
    <property type="entry name" value="LRR_dom_sf"/>
</dbReference>
<reference evidence="1" key="1">
    <citation type="journal article" date="2019" name="Environ. Microbiol.">
        <title>Fungal ecological strategies reflected in gene transcription - a case study of two litter decomposers.</title>
        <authorList>
            <person name="Barbi F."/>
            <person name="Kohler A."/>
            <person name="Barry K."/>
            <person name="Baskaran P."/>
            <person name="Daum C."/>
            <person name="Fauchery L."/>
            <person name="Ihrmark K."/>
            <person name="Kuo A."/>
            <person name="LaButti K."/>
            <person name="Lipzen A."/>
            <person name="Morin E."/>
            <person name="Grigoriev I.V."/>
            <person name="Henrissat B."/>
            <person name="Lindahl B."/>
            <person name="Martin F."/>
        </authorList>
    </citation>
    <scope>NUCLEOTIDE SEQUENCE</scope>
    <source>
        <strain evidence="1">JB14</strain>
    </source>
</reference>
<protein>
    <recommendedName>
        <fullName evidence="3">F-box domain-containing protein</fullName>
    </recommendedName>
</protein>
<name>A0A6A4HVE2_9AGAR</name>
<dbReference type="PANTHER" id="PTHR38926:SF72">
    <property type="entry name" value="IM:7136021-RELATED"/>
    <property type="match status" value="1"/>
</dbReference>
<dbReference type="PANTHER" id="PTHR38926">
    <property type="entry name" value="F-BOX DOMAIN CONTAINING PROTEIN, EXPRESSED"/>
    <property type="match status" value="1"/>
</dbReference>
<dbReference type="SUPFAM" id="SSF52047">
    <property type="entry name" value="RNI-like"/>
    <property type="match status" value="1"/>
</dbReference>
<evidence type="ECO:0000313" key="2">
    <source>
        <dbReference type="Proteomes" id="UP000799118"/>
    </source>
</evidence>
<dbReference type="OrthoDB" id="2886770at2759"/>
<sequence length="472" mass="54101">MISSSRSALIFTHSVISPAQHLPFDVLSEIFKYLPDLELAEEAESEVISPKTGPYILRPAKYPWYLTRICSAWRYAALYEARLWSRVHVEVGHRSPSPGKVELLREYLSRSRNQPLFVSIHCTWVGGAEENALLSVLFPTSNRWVFFSLHVLSKCLSTFHALADSFPNLETLHLYVAHQGPRTGTTDVHEIFHNAPRLHTVRFRNSEDRSIFPMPLDQLRVYHGPTSSIPPESGYEWISNLRWCSFAANRRQTDWILDPNAKVTAPYMRELSIQERILSVNTVAIFKMLTLPNLEILRIESTDRARLCPAITSLLHRSACILTELCLDIPDLDLDMTTVLEDTPQVTKLRLTAKKVLSSFFSPWTYNPETHMEAPCLLQYLEHLDLGRCTFTPHAEITLMQAIRSRWQVPQTSTLSADKYFGGPSVHSVVRLRSFQVPYKFQRTKRSQKKDLKVWKAEGLDIQFGPGSLNRL</sequence>
<gene>
    <name evidence="1" type="ORF">BT96DRAFT_1017738</name>
</gene>
<dbReference type="AlphaFoldDB" id="A0A6A4HVE2"/>
<dbReference type="Proteomes" id="UP000799118">
    <property type="component" value="Unassembled WGS sequence"/>
</dbReference>
<evidence type="ECO:0000313" key="1">
    <source>
        <dbReference type="EMBL" id="KAE9402156.1"/>
    </source>
</evidence>
<organism evidence="1 2">
    <name type="scientific">Gymnopus androsaceus JB14</name>
    <dbReference type="NCBI Taxonomy" id="1447944"/>
    <lineage>
        <taxon>Eukaryota</taxon>
        <taxon>Fungi</taxon>
        <taxon>Dikarya</taxon>
        <taxon>Basidiomycota</taxon>
        <taxon>Agaricomycotina</taxon>
        <taxon>Agaricomycetes</taxon>
        <taxon>Agaricomycetidae</taxon>
        <taxon>Agaricales</taxon>
        <taxon>Marasmiineae</taxon>
        <taxon>Omphalotaceae</taxon>
        <taxon>Gymnopus</taxon>
    </lineage>
</organism>
<accession>A0A6A4HVE2</accession>
<keyword evidence="2" id="KW-1185">Reference proteome</keyword>
<dbReference type="EMBL" id="ML769437">
    <property type="protein sequence ID" value="KAE9402156.1"/>
    <property type="molecule type" value="Genomic_DNA"/>
</dbReference>
<evidence type="ECO:0008006" key="3">
    <source>
        <dbReference type="Google" id="ProtNLM"/>
    </source>
</evidence>